<comment type="pathway">
    <text evidence="7 9">Lipid metabolism; fatty acid biosynthesis.</text>
</comment>
<proteinExistence type="inferred from homology"/>
<dbReference type="Pfam" id="PF00550">
    <property type="entry name" value="PP-binding"/>
    <property type="match status" value="1"/>
</dbReference>
<dbReference type="NCBIfam" id="NF002151">
    <property type="entry name" value="PRK00982.1-5"/>
    <property type="match status" value="1"/>
</dbReference>
<dbReference type="PANTHER" id="PTHR20863:SF76">
    <property type="entry name" value="CARRIER DOMAIN-CONTAINING PROTEIN"/>
    <property type="match status" value="1"/>
</dbReference>
<evidence type="ECO:0000256" key="5">
    <source>
        <dbReference type="ARBA" id="ARBA00023098"/>
    </source>
</evidence>
<feature type="domain" description="Carrier" evidence="10">
    <location>
        <begin position="1"/>
        <end position="75"/>
    </location>
</feature>
<keyword evidence="5 7" id="KW-0443">Lipid metabolism</keyword>
<dbReference type="EMBL" id="CP121687">
    <property type="protein sequence ID" value="WZL70366.1"/>
    <property type="molecule type" value="Genomic_DNA"/>
</dbReference>
<dbReference type="SUPFAM" id="SSF47336">
    <property type="entry name" value="ACP-like"/>
    <property type="match status" value="1"/>
</dbReference>
<protein>
    <recommendedName>
        <fullName evidence="7 8">Acyl carrier protein</fullName>
        <shortName evidence="7">ACP</shortName>
    </recommendedName>
</protein>
<evidence type="ECO:0000256" key="4">
    <source>
        <dbReference type="ARBA" id="ARBA00022832"/>
    </source>
</evidence>
<evidence type="ECO:0000313" key="11">
    <source>
        <dbReference type="EMBL" id="WZL70366.1"/>
    </source>
</evidence>
<accession>A0ABZ2Y8M7</accession>
<dbReference type="Gene3D" id="1.10.1200.10">
    <property type="entry name" value="ACP-like"/>
    <property type="match status" value="1"/>
</dbReference>
<dbReference type="NCBIfam" id="TIGR00517">
    <property type="entry name" value="acyl_carrier"/>
    <property type="match status" value="1"/>
</dbReference>
<evidence type="ECO:0000313" key="12">
    <source>
        <dbReference type="Proteomes" id="UP001486565"/>
    </source>
</evidence>
<dbReference type="NCBIfam" id="NF002148">
    <property type="entry name" value="PRK00982.1-2"/>
    <property type="match status" value="1"/>
</dbReference>
<keyword evidence="4 7" id="KW-0276">Fatty acid metabolism</keyword>
<keyword evidence="7" id="KW-0963">Cytoplasm</keyword>
<evidence type="ECO:0000256" key="6">
    <source>
        <dbReference type="ARBA" id="ARBA00023160"/>
    </source>
</evidence>
<keyword evidence="3 7" id="KW-0597">Phosphoprotein</keyword>
<name>A0ABZ2Y8M7_9FIRM</name>
<comment type="subcellular location">
    <subcellularLocation>
        <location evidence="7">Cytoplasm</location>
    </subcellularLocation>
</comment>
<dbReference type="HAMAP" id="MF_01217">
    <property type="entry name" value="Acyl_carrier"/>
    <property type="match status" value="1"/>
</dbReference>
<evidence type="ECO:0000256" key="2">
    <source>
        <dbReference type="ARBA" id="ARBA00022516"/>
    </source>
</evidence>
<comment type="PTM">
    <text evidence="7">4'-phosphopantetheine is transferred from CoA to a specific serine of apo-ACP by AcpS. This modification is essential for activity because fatty acids are bound in thioester linkage to the sulfhydryl of the prosthetic group.</text>
</comment>
<dbReference type="InterPro" id="IPR009081">
    <property type="entry name" value="PP-bd_ACP"/>
</dbReference>
<evidence type="ECO:0000256" key="1">
    <source>
        <dbReference type="ARBA" id="ARBA00022450"/>
    </source>
</evidence>
<comment type="PTM">
    <text evidence="9">4'-phosphopantetheine is transferred from CoA to a specific serine of apo-ACP by acpS.</text>
</comment>
<comment type="similarity">
    <text evidence="7">Belongs to the acyl carrier protein (ACP) family.</text>
</comment>
<dbReference type="PROSITE" id="PS50075">
    <property type="entry name" value="CARRIER"/>
    <property type="match status" value="1"/>
</dbReference>
<evidence type="ECO:0000256" key="7">
    <source>
        <dbReference type="HAMAP-Rule" id="MF_01217"/>
    </source>
</evidence>
<dbReference type="NCBIfam" id="NF002150">
    <property type="entry name" value="PRK00982.1-4"/>
    <property type="match status" value="1"/>
</dbReference>
<dbReference type="Proteomes" id="UP001486565">
    <property type="component" value="Chromosome"/>
</dbReference>
<sequence>MILKKVKEIIAEQLNIQESEITEETSFQDDLGADSLDIFQIIMALEEEFDMEISNEDAEKISTVGDAVEYIKNAVASE</sequence>
<keyword evidence="6 7" id="KW-0275">Fatty acid biosynthesis</keyword>
<dbReference type="InterPro" id="IPR003231">
    <property type="entry name" value="ACP"/>
</dbReference>
<dbReference type="InterPro" id="IPR036736">
    <property type="entry name" value="ACP-like_sf"/>
</dbReference>
<evidence type="ECO:0000259" key="10">
    <source>
        <dbReference type="PROSITE" id="PS50075"/>
    </source>
</evidence>
<reference evidence="11 12" key="1">
    <citation type="submission" date="2023-03" db="EMBL/GenBank/DDBJ databases">
        <title>Novel Species.</title>
        <authorList>
            <person name="Ma S."/>
        </authorList>
    </citation>
    <scope>NUCLEOTIDE SEQUENCE [LARGE SCALE GENOMIC DNA]</scope>
    <source>
        <strain evidence="11 12">LIND6LT2</strain>
    </source>
</reference>
<keyword evidence="2 7" id="KW-0444">Lipid biosynthesis</keyword>
<dbReference type="PANTHER" id="PTHR20863">
    <property type="entry name" value="ACYL CARRIER PROTEIN"/>
    <property type="match status" value="1"/>
</dbReference>
<evidence type="ECO:0000256" key="9">
    <source>
        <dbReference type="RuleBase" id="RU003545"/>
    </source>
</evidence>
<keyword evidence="12" id="KW-1185">Reference proteome</keyword>
<evidence type="ECO:0000256" key="8">
    <source>
        <dbReference type="NCBIfam" id="TIGR00517"/>
    </source>
</evidence>
<dbReference type="RefSeq" id="WP_341877329.1">
    <property type="nucleotide sequence ID" value="NZ_CP121687.1"/>
</dbReference>
<organism evidence="11 12">
    <name type="scientific">Defluviitalea saccharophila</name>
    <dbReference type="NCBI Taxonomy" id="879970"/>
    <lineage>
        <taxon>Bacteria</taxon>
        <taxon>Bacillati</taxon>
        <taxon>Bacillota</taxon>
        <taxon>Clostridia</taxon>
        <taxon>Lachnospirales</taxon>
        <taxon>Defluviitaleaceae</taxon>
        <taxon>Defluviitalea</taxon>
    </lineage>
</organism>
<gene>
    <name evidence="7 11" type="primary">acpP</name>
    <name evidence="11" type="ORF">QBE51_02210</name>
</gene>
<comment type="function">
    <text evidence="7 9">Carrier of the growing fatty acid chain in fatty acid biosynthesis.</text>
</comment>
<feature type="modified residue" description="O-(pantetheine 4'-phosphoryl)serine" evidence="7">
    <location>
        <position position="35"/>
    </location>
</feature>
<keyword evidence="1 7" id="KW-0596">Phosphopantetheine</keyword>
<evidence type="ECO:0000256" key="3">
    <source>
        <dbReference type="ARBA" id="ARBA00022553"/>
    </source>
</evidence>